<dbReference type="GO" id="GO:0006596">
    <property type="term" value="P:polyamine biosynthetic process"/>
    <property type="evidence" value="ECO:0007669"/>
    <property type="project" value="UniProtKB-KW"/>
</dbReference>
<dbReference type="CDD" id="cd02440">
    <property type="entry name" value="AdoMet_MTases"/>
    <property type="match status" value="1"/>
</dbReference>
<dbReference type="OrthoDB" id="2016285at2759"/>
<feature type="compositionally biased region" description="Low complexity" evidence="2">
    <location>
        <begin position="30"/>
        <end position="45"/>
    </location>
</feature>
<keyword evidence="3" id="KW-1133">Transmembrane helix</keyword>
<sequence>MAPKSRKQGKGLKTAPVAQPAPAGPEVDTDTLGPTPALPTTNPTLSGFTPERFEAELKALAAKAKQETSTKATTDQLFVYLRSLTLITLLAIYVVVFELSLSPVYGSIPPKIHDFKLLVVTCFVAWSSNLWLQRTLPVKPQLLIPVVAAYIPVVQFFLFKISSTLGATWGPAITESLTLVPLMFLSVACTATYLDGADLSRLPKSVADSVPGLGSALVYVVTAGMASSWIQRHIGTAWYLTRLGMQAILTASYSLFAPSRLLLFAIPGLLHTAIFNNHMPTSLALSSLNSTLNAHEYMILDRRESLTGYISVVESIAQGFRVLRCDHSLLGGEWTKLRTLPQFRKNQVAEPIYGVFAMLEAVRLVEVPDPVLDDQAKALVIGMGIGTTPSALVAHGIGTTVVEIDPVVRDFAQQYFHLPSNLSTVVEDAVTYASRLASSTETASFDYIVHDVFTGGAEPVALFTLEFLRDLAALLRPNGVIAINYAGDFALASPAVVVRTIREVFPSCRIFREHPRDEALVEKTGSDFTNMVIFCTKLSEPISFRKPTQRDLLNSPSREAFLLPKNEVKDEDFLVGREEGVLFRNDTDKLEKWHQTSALGHWAIMRTVLPDAVWENW</sequence>
<proteinExistence type="predicted"/>
<dbReference type="NCBIfam" id="NF037959">
    <property type="entry name" value="MFS_SpdSyn"/>
    <property type="match status" value="1"/>
</dbReference>
<dbReference type="Pfam" id="PF01564">
    <property type="entry name" value="Spermine_synth"/>
    <property type="match status" value="1"/>
</dbReference>
<name>A0A420YMN9_9PEZI</name>
<evidence type="ECO:0000256" key="2">
    <source>
        <dbReference type="SAM" id="MobiDB-lite"/>
    </source>
</evidence>
<accession>A0A420YMN9</accession>
<feature type="transmembrane region" description="Helical" evidence="3">
    <location>
        <begin position="173"/>
        <end position="194"/>
    </location>
</feature>
<dbReference type="EMBL" id="QVQW01000002">
    <property type="protein sequence ID" value="RKU49177.1"/>
    <property type="molecule type" value="Genomic_DNA"/>
</dbReference>
<feature type="transmembrane region" description="Helical" evidence="3">
    <location>
        <begin position="206"/>
        <end position="230"/>
    </location>
</feature>
<dbReference type="PANTHER" id="PTHR43317">
    <property type="entry name" value="THERMOSPERMINE SYNTHASE ACAULIS5"/>
    <property type="match status" value="1"/>
</dbReference>
<organism evidence="4 5">
    <name type="scientific">Coniochaeta pulveracea</name>
    <dbReference type="NCBI Taxonomy" id="177199"/>
    <lineage>
        <taxon>Eukaryota</taxon>
        <taxon>Fungi</taxon>
        <taxon>Dikarya</taxon>
        <taxon>Ascomycota</taxon>
        <taxon>Pezizomycotina</taxon>
        <taxon>Sordariomycetes</taxon>
        <taxon>Sordariomycetidae</taxon>
        <taxon>Coniochaetales</taxon>
        <taxon>Coniochaetaceae</taxon>
        <taxon>Coniochaeta</taxon>
    </lineage>
</organism>
<feature type="transmembrane region" description="Helical" evidence="3">
    <location>
        <begin position="261"/>
        <end position="279"/>
    </location>
</feature>
<evidence type="ECO:0000313" key="4">
    <source>
        <dbReference type="EMBL" id="RKU49177.1"/>
    </source>
</evidence>
<evidence type="ECO:0000313" key="5">
    <source>
        <dbReference type="Proteomes" id="UP000275385"/>
    </source>
</evidence>
<keyword evidence="3" id="KW-0812">Transmembrane</keyword>
<feature type="transmembrane region" description="Helical" evidence="3">
    <location>
        <begin position="77"/>
        <end position="95"/>
    </location>
</feature>
<evidence type="ECO:0000256" key="1">
    <source>
        <dbReference type="ARBA" id="ARBA00023115"/>
    </source>
</evidence>
<dbReference type="Proteomes" id="UP000275385">
    <property type="component" value="Unassembled WGS sequence"/>
</dbReference>
<feature type="region of interest" description="Disordered" evidence="2">
    <location>
        <begin position="1"/>
        <end position="47"/>
    </location>
</feature>
<keyword evidence="3" id="KW-0472">Membrane</keyword>
<gene>
    <name evidence="4" type="ORF">DL546_008746</name>
</gene>
<evidence type="ECO:0000256" key="3">
    <source>
        <dbReference type="SAM" id="Phobius"/>
    </source>
</evidence>
<evidence type="ECO:0008006" key="6">
    <source>
        <dbReference type="Google" id="ProtNLM"/>
    </source>
</evidence>
<protein>
    <recommendedName>
        <fullName evidence="6">PABS domain-containing protein</fullName>
    </recommendedName>
</protein>
<dbReference type="Gene3D" id="3.40.50.150">
    <property type="entry name" value="Vaccinia Virus protein VP39"/>
    <property type="match status" value="1"/>
</dbReference>
<dbReference type="InterPro" id="IPR029063">
    <property type="entry name" value="SAM-dependent_MTases_sf"/>
</dbReference>
<keyword evidence="1" id="KW-0620">Polyamine biosynthesis</keyword>
<comment type="caution">
    <text evidence="4">The sequence shown here is derived from an EMBL/GenBank/DDBJ whole genome shotgun (WGS) entry which is preliminary data.</text>
</comment>
<dbReference type="PANTHER" id="PTHR43317:SF1">
    <property type="entry name" value="THERMOSPERMINE SYNTHASE ACAULIS5"/>
    <property type="match status" value="1"/>
</dbReference>
<keyword evidence="5" id="KW-1185">Reference proteome</keyword>
<dbReference type="AlphaFoldDB" id="A0A420YMN9"/>
<reference evidence="4 5" key="1">
    <citation type="submission" date="2018-08" db="EMBL/GenBank/DDBJ databases">
        <title>Draft genome of the lignicolous fungus Coniochaeta pulveracea.</title>
        <authorList>
            <person name="Borstlap C.J."/>
            <person name="De Witt R.N."/>
            <person name="Botha A."/>
            <person name="Volschenk H."/>
        </authorList>
    </citation>
    <scope>NUCLEOTIDE SEQUENCE [LARGE SCALE GENOMIC DNA]</scope>
    <source>
        <strain evidence="4 5">CAB683</strain>
    </source>
</reference>
<dbReference type="FunFam" id="3.40.50.150:FF:000288">
    <property type="entry name" value="Spermine/spermidine synthase, putative"/>
    <property type="match status" value="1"/>
</dbReference>
<dbReference type="SUPFAM" id="SSF53335">
    <property type="entry name" value="S-adenosyl-L-methionine-dependent methyltransferases"/>
    <property type="match status" value="1"/>
</dbReference>
<feature type="transmembrane region" description="Helical" evidence="3">
    <location>
        <begin position="142"/>
        <end position="161"/>
    </location>
</feature>
<feature type="compositionally biased region" description="Basic residues" evidence="2">
    <location>
        <begin position="1"/>
        <end position="10"/>
    </location>
</feature>